<keyword evidence="19" id="KW-1185">Reference proteome</keyword>
<evidence type="ECO:0000259" key="16">
    <source>
        <dbReference type="PROSITE" id="PS51192"/>
    </source>
</evidence>
<evidence type="ECO:0000256" key="7">
    <source>
        <dbReference type="ARBA" id="ARBA00022833"/>
    </source>
</evidence>
<dbReference type="GO" id="GO:0005737">
    <property type="term" value="C:cytoplasm"/>
    <property type="evidence" value="ECO:0007669"/>
    <property type="project" value="UniProtKB-ARBA"/>
</dbReference>
<feature type="domain" description="Helicase C-terminal" evidence="17">
    <location>
        <begin position="452"/>
        <end position="599"/>
    </location>
</feature>
<dbReference type="InterPro" id="IPR027417">
    <property type="entry name" value="P-loop_NTPase"/>
</dbReference>
<evidence type="ECO:0000256" key="12">
    <source>
        <dbReference type="PROSITE-ProRule" id="PRU00047"/>
    </source>
</evidence>
<evidence type="ECO:0000259" key="17">
    <source>
        <dbReference type="PROSITE" id="PS51194"/>
    </source>
</evidence>
<evidence type="ECO:0000256" key="13">
    <source>
        <dbReference type="PROSITE-ProRule" id="PRU00552"/>
    </source>
</evidence>
<dbReference type="SUPFAM" id="SSF52540">
    <property type="entry name" value="P-loop containing nucleoside triphosphate hydrolases"/>
    <property type="match status" value="1"/>
</dbReference>
<dbReference type="CDD" id="cd18787">
    <property type="entry name" value="SF2_C_DEAD"/>
    <property type="match status" value="1"/>
</dbReference>
<evidence type="ECO:0000256" key="11">
    <source>
        <dbReference type="ARBA" id="ARBA00047984"/>
    </source>
</evidence>
<dbReference type="SUPFAM" id="SSF57756">
    <property type="entry name" value="Retrovirus zinc finger-like domains"/>
    <property type="match status" value="1"/>
</dbReference>
<sequence length="656" mass="72353">FQRRYIDRSRRSPSPSADNEGEGNGAGDDEDNYVPYVPVRERRRLQLEAMARRLHGLGGGPGSGSGGNSASVSDANDSDGASGDREADSPAPEPNLTEEKRQEGVTLLEMQRELKRKADDVKESEHTKKLKEEAVILEFLSDKTALKGVSELAKGIQYSTALRTGWRPPRHIASMTPIECRAIWDKFKILVDGSDPPPPITTFEVNFREMKLPHALIRALSKKGIEKPTPIQVQGLSTVLSGRDMIGIAFTGSGKTLVFSLPLIMFCMEQERNLPFSRGEGPYGLILCPSRELARQTHDIVRYYSIALEMEGFPSLKVAALIGGVNAKEQADSMKFGVHIVVATPGRLIDFLNKKLRQPAGVSPALPQVCRYICLDEADRVVDSTFEEDMRTIFSYFKAQRQTLLFSATMPKKIQQFALSALVDPVIVNVGRAGAASINVTQSVEYAKAEAKMPKLLEALQKTPPPVLIFAEKKADVDAIHEYLLIKGVAAVSIHGGKDQEERKLSFDAFRHGERDVLVATDVASKGLDFPNIEHVINYDMPADIENYVHRIGRTGRRTQRGLATTFINRQVDLSVLLDLKHLLIEAKQTVPDFLAELSRGEEDYVNIAGEVGCSYCGGLGHRIADCPKLEQKQRMAAHSLAKGPDYYHGTDGADY</sequence>
<evidence type="ECO:0000256" key="4">
    <source>
        <dbReference type="ARBA" id="ARBA00022771"/>
    </source>
</evidence>
<dbReference type="PROSITE" id="PS50158">
    <property type="entry name" value="ZF_CCHC"/>
    <property type="match status" value="1"/>
</dbReference>
<keyword evidence="3" id="KW-0547">Nucleotide-binding</keyword>
<dbReference type="Gene3D" id="3.40.50.300">
    <property type="entry name" value="P-loop containing nucleotide triphosphate hydrolases"/>
    <property type="match status" value="2"/>
</dbReference>
<dbReference type="GO" id="GO:0005634">
    <property type="term" value="C:nucleus"/>
    <property type="evidence" value="ECO:0007669"/>
    <property type="project" value="UniProtKB-ARBA"/>
</dbReference>
<dbReference type="InterPro" id="IPR011545">
    <property type="entry name" value="DEAD/DEAH_box_helicase_dom"/>
</dbReference>
<feature type="domain" description="DEAD-box RNA helicase Q" evidence="18">
    <location>
        <begin position="205"/>
        <end position="233"/>
    </location>
</feature>
<dbReference type="Pfam" id="PF00098">
    <property type="entry name" value="zf-CCHC"/>
    <property type="match status" value="1"/>
</dbReference>
<evidence type="ECO:0000256" key="3">
    <source>
        <dbReference type="ARBA" id="ARBA00022741"/>
    </source>
</evidence>
<proteinExistence type="inferred from homology"/>
<comment type="similarity">
    <text evidence="10">Belongs to the DEAD box helicase family. DDX41 subfamily.</text>
</comment>
<feature type="domain" description="CCHC-type" evidence="15">
    <location>
        <begin position="614"/>
        <end position="629"/>
    </location>
</feature>
<evidence type="ECO:0000259" key="18">
    <source>
        <dbReference type="PROSITE" id="PS51195"/>
    </source>
</evidence>
<evidence type="ECO:0000256" key="6">
    <source>
        <dbReference type="ARBA" id="ARBA00022806"/>
    </source>
</evidence>
<keyword evidence="6" id="KW-0347">Helicase</keyword>
<dbReference type="GO" id="GO:0005524">
    <property type="term" value="F:ATP binding"/>
    <property type="evidence" value="ECO:0007669"/>
    <property type="project" value="UniProtKB-KW"/>
</dbReference>
<dbReference type="EC" id="3.6.4.13" evidence="1"/>
<evidence type="ECO:0000256" key="14">
    <source>
        <dbReference type="SAM" id="MobiDB-lite"/>
    </source>
</evidence>
<dbReference type="SMART" id="SM00490">
    <property type="entry name" value="HELICc"/>
    <property type="match status" value="1"/>
</dbReference>
<dbReference type="InterPro" id="IPR036875">
    <property type="entry name" value="Znf_CCHC_sf"/>
</dbReference>
<evidence type="ECO:0000259" key="15">
    <source>
        <dbReference type="PROSITE" id="PS50158"/>
    </source>
</evidence>
<dbReference type="Proteomes" id="UP000095280">
    <property type="component" value="Unplaced"/>
</dbReference>
<evidence type="ECO:0000256" key="1">
    <source>
        <dbReference type="ARBA" id="ARBA00012552"/>
    </source>
</evidence>
<dbReference type="AlphaFoldDB" id="A0A1I8FXG9"/>
<feature type="region of interest" description="Disordered" evidence="14">
    <location>
        <begin position="52"/>
        <end position="104"/>
    </location>
</feature>
<name>A0A1I8FXG9_9PLAT</name>
<dbReference type="GO" id="GO:0008270">
    <property type="term" value="F:zinc ion binding"/>
    <property type="evidence" value="ECO:0007669"/>
    <property type="project" value="UniProtKB-KW"/>
</dbReference>
<evidence type="ECO:0000313" key="19">
    <source>
        <dbReference type="Proteomes" id="UP000095280"/>
    </source>
</evidence>
<organism evidence="19 20">
    <name type="scientific">Macrostomum lignano</name>
    <dbReference type="NCBI Taxonomy" id="282301"/>
    <lineage>
        <taxon>Eukaryota</taxon>
        <taxon>Metazoa</taxon>
        <taxon>Spiralia</taxon>
        <taxon>Lophotrochozoa</taxon>
        <taxon>Platyhelminthes</taxon>
        <taxon>Rhabditophora</taxon>
        <taxon>Macrostomorpha</taxon>
        <taxon>Macrostomida</taxon>
        <taxon>Macrostomidae</taxon>
        <taxon>Macrostomum</taxon>
    </lineage>
</organism>
<evidence type="ECO:0000256" key="10">
    <source>
        <dbReference type="ARBA" id="ARBA00023594"/>
    </source>
</evidence>
<dbReference type="InterPro" id="IPR001878">
    <property type="entry name" value="Znf_CCHC"/>
</dbReference>
<dbReference type="SMART" id="SM00487">
    <property type="entry name" value="DEXDc"/>
    <property type="match status" value="1"/>
</dbReference>
<dbReference type="PROSITE" id="PS51195">
    <property type="entry name" value="Q_MOTIF"/>
    <property type="match status" value="1"/>
</dbReference>
<feature type="region of interest" description="Disordered" evidence="14">
    <location>
        <begin position="1"/>
        <end position="39"/>
    </location>
</feature>
<keyword evidence="8" id="KW-0067">ATP-binding</keyword>
<dbReference type="InterPro" id="IPR014014">
    <property type="entry name" value="RNA_helicase_DEAD_Q_motif"/>
</dbReference>
<feature type="short sequence motif" description="Q motif" evidence="13">
    <location>
        <begin position="205"/>
        <end position="233"/>
    </location>
</feature>
<dbReference type="FunFam" id="3.40.50.300:FF:000449">
    <property type="entry name" value="Probable ATP-dependent RNA helicase DDX41"/>
    <property type="match status" value="1"/>
</dbReference>
<protein>
    <recommendedName>
        <fullName evidence="1">RNA helicase</fullName>
        <ecNumber evidence="1">3.6.4.13</ecNumber>
    </recommendedName>
</protein>
<keyword evidence="4 12" id="KW-0863">Zinc-finger</keyword>
<evidence type="ECO:0000256" key="8">
    <source>
        <dbReference type="ARBA" id="ARBA00022840"/>
    </source>
</evidence>
<reference evidence="20" key="1">
    <citation type="submission" date="2016-11" db="UniProtKB">
        <authorList>
            <consortium name="WormBaseParasite"/>
        </authorList>
    </citation>
    <scope>IDENTIFICATION</scope>
</reference>
<dbReference type="GO" id="GO:0003723">
    <property type="term" value="F:RNA binding"/>
    <property type="evidence" value="ECO:0007669"/>
    <property type="project" value="UniProtKB-KW"/>
</dbReference>
<dbReference type="Pfam" id="PF00271">
    <property type="entry name" value="Helicase_C"/>
    <property type="match status" value="1"/>
</dbReference>
<dbReference type="PROSITE" id="PS51194">
    <property type="entry name" value="HELICASE_CTER"/>
    <property type="match status" value="1"/>
</dbReference>
<keyword evidence="9" id="KW-0694">RNA-binding</keyword>
<dbReference type="PROSITE" id="PS51192">
    <property type="entry name" value="HELICASE_ATP_BIND_1"/>
    <property type="match status" value="1"/>
</dbReference>
<keyword evidence="2" id="KW-0479">Metal-binding</keyword>
<dbReference type="GO" id="GO:0016787">
    <property type="term" value="F:hydrolase activity"/>
    <property type="evidence" value="ECO:0007669"/>
    <property type="project" value="UniProtKB-KW"/>
</dbReference>
<evidence type="ECO:0000256" key="9">
    <source>
        <dbReference type="ARBA" id="ARBA00022884"/>
    </source>
</evidence>
<feature type="compositionally biased region" description="Basic and acidic residues" evidence="14">
    <location>
        <begin position="1"/>
        <end position="10"/>
    </location>
</feature>
<dbReference type="PANTHER" id="PTHR47958">
    <property type="entry name" value="ATP-DEPENDENT RNA HELICASE DBP3"/>
    <property type="match status" value="1"/>
</dbReference>
<dbReference type="SMART" id="SM00343">
    <property type="entry name" value="ZnF_C2HC"/>
    <property type="match status" value="1"/>
</dbReference>
<feature type="compositionally biased region" description="Low complexity" evidence="14">
    <location>
        <begin position="68"/>
        <end position="81"/>
    </location>
</feature>
<feature type="compositionally biased region" description="Gly residues" evidence="14">
    <location>
        <begin position="56"/>
        <end position="67"/>
    </location>
</feature>
<keyword evidence="5" id="KW-0378">Hydrolase</keyword>
<dbReference type="InterPro" id="IPR001650">
    <property type="entry name" value="Helicase_C-like"/>
</dbReference>
<dbReference type="GO" id="GO:0003724">
    <property type="term" value="F:RNA helicase activity"/>
    <property type="evidence" value="ECO:0007669"/>
    <property type="project" value="UniProtKB-EC"/>
</dbReference>
<dbReference type="FunFam" id="3.40.50.300:FF:000657">
    <property type="entry name" value="Probable ATP-dependent RNA helicase DDX41"/>
    <property type="match status" value="1"/>
</dbReference>
<evidence type="ECO:0000313" key="20">
    <source>
        <dbReference type="WBParaSite" id="maker-uti_cns_0000216-snap-gene-2.17-mRNA-1"/>
    </source>
</evidence>
<accession>A0A1I8FXG9</accession>
<evidence type="ECO:0000256" key="2">
    <source>
        <dbReference type="ARBA" id="ARBA00022723"/>
    </source>
</evidence>
<comment type="catalytic activity">
    <reaction evidence="11">
        <text>ATP + H2O = ADP + phosphate + H(+)</text>
        <dbReference type="Rhea" id="RHEA:13065"/>
        <dbReference type="ChEBI" id="CHEBI:15377"/>
        <dbReference type="ChEBI" id="CHEBI:15378"/>
        <dbReference type="ChEBI" id="CHEBI:30616"/>
        <dbReference type="ChEBI" id="CHEBI:43474"/>
        <dbReference type="ChEBI" id="CHEBI:456216"/>
        <dbReference type="EC" id="3.6.4.13"/>
    </reaction>
</comment>
<evidence type="ECO:0000256" key="5">
    <source>
        <dbReference type="ARBA" id="ARBA00022801"/>
    </source>
</evidence>
<dbReference type="InterPro" id="IPR014001">
    <property type="entry name" value="Helicase_ATP-bd"/>
</dbReference>
<dbReference type="Pfam" id="PF00270">
    <property type="entry name" value="DEAD"/>
    <property type="match status" value="1"/>
</dbReference>
<keyword evidence="7" id="KW-0862">Zinc</keyword>
<dbReference type="WBParaSite" id="maker-uti_cns_0000216-snap-gene-2.17-mRNA-1">
    <property type="protein sequence ID" value="maker-uti_cns_0000216-snap-gene-2.17-mRNA-1"/>
    <property type="gene ID" value="maker-uti_cns_0000216-snap-gene-2.17"/>
</dbReference>
<feature type="domain" description="Helicase ATP-binding" evidence="16">
    <location>
        <begin position="236"/>
        <end position="428"/>
    </location>
</feature>